<dbReference type="Proteomes" id="UP000292052">
    <property type="component" value="Unassembled WGS sequence"/>
</dbReference>
<dbReference type="AlphaFoldDB" id="A0A482VAZ7"/>
<gene>
    <name evidence="1" type="ORF">BDFB_013287</name>
</gene>
<dbReference type="Gene3D" id="3.30.160.60">
    <property type="entry name" value="Classic Zinc Finger"/>
    <property type="match status" value="1"/>
</dbReference>
<accession>A0A482VAZ7</accession>
<sequence length="66" mass="8167">MFQLNMRTRRRKMVSVIMRKDHLQNHVIAKHTNPEDVKWFQFEQCSFRTKQKKYLKIHVDNKHTAL</sequence>
<reference evidence="1 2" key="1">
    <citation type="submission" date="2017-03" db="EMBL/GenBank/DDBJ databases">
        <title>Genome of the blue death feigning beetle - Asbolus verrucosus.</title>
        <authorList>
            <person name="Rider S.D."/>
        </authorList>
    </citation>
    <scope>NUCLEOTIDE SEQUENCE [LARGE SCALE GENOMIC DNA]</scope>
    <source>
        <strain evidence="1">Butters</strain>
        <tissue evidence="1">Head and leg muscle</tissue>
    </source>
</reference>
<name>A0A482VAZ7_ASBVE</name>
<evidence type="ECO:0000313" key="2">
    <source>
        <dbReference type="Proteomes" id="UP000292052"/>
    </source>
</evidence>
<dbReference type="OrthoDB" id="3561125at2759"/>
<organism evidence="1 2">
    <name type="scientific">Asbolus verrucosus</name>
    <name type="common">Desert ironclad beetle</name>
    <dbReference type="NCBI Taxonomy" id="1661398"/>
    <lineage>
        <taxon>Eukaryota</taxon>
        <taxon>Metazoa</taxon>
        <taxon>Ecdysozoa</taxon>
        <taxon>Arthropoda</taxon>
        <taxon>Hexapoda</taxon>
        <taxon>Insecta</taxon>
        <taxon>Pterygota</taxon>
        <taxon>Neoptera</taxon>
        <taxon>Endopterygota</taxon>
        <taxon>Coleoptera</taxon>
        <taxon>Polyphaga</taxon>
        <taxon>Cucujiformia</taxon>
        <taxon>Tenebrionidae</taxon>
        <taxon>Pimeliinae</taxon>
        <taxon>Asbolus</taxon>
    </lineage>
</organism>
<proteinExistence type="predicted"/>
<dbReference type="EMBL" id="QDEB01119098">
    <property type="protein sequence ID" value="RZB40406.1"/>
    <property type="molecule type" value="Genomic_DNA"/>
</dbReference>
<evidence type="ECO:0000313" key="1">
    <source>
        <dbReference type="EMBL" id="RZB40406.1"/>
    </source>
</evidence>
<keyword evidence="2" id="KW-1185">Reference proteome</keyword>
<comment type="caution">
    <text evidence="1">The sequence shown here is derived from an EMBL/GenBank/DDBJ whole genome shotgun (WGS) entry which is preliminary data.</text>
</comment>
<protein>
    <submittedName>
        <fullName evidence="1">Uncharacterized protein</fullName>
    </submittedName>
</protein>